<name>A0A9P4UAM6_9PLEO</name>
<gene>
    <name evidence="2" type="ORF">P171DRAFT_37200</name>
</gene>
<proteinExistence type="predicted"/>
<feature type="compositionally biased region" description="Basic residues" evidence="1">
    <location>
        <begin position="110"/>
        <end position="122"/>
    </location>
</feature>
<feature type="region of interest" description="Disordered" evidence="1">
    <location>
        <begin position="100"/>
        <end position="141"/>
    </location>
</feature>
<dbReference type="AlphaFoldDB" id="A0A9P4UAM6"/>
<dbReference type="EMBL" id="MU001502">
    <property type="protein sequence ID" value="KAF2443420.1"/>
    <property type="molecule type" value="Genomic_DNA"/>
</dbReference>
<accession>A0A9P4UAM6</accession>
<evidence type="ECO:0000313" key="2">
    <source>
        <dbReference type="EMBL" id="KAF2443420.1"/>
    </source>
</evidence>
<feature type="compositionally biased region" description="Low complexity" evidence="1">
    <location>
        <begin position="194"/>
        <end position="208"/>
    </location>
</feature>
<reference evidence="2" key="1">
    <citation type="journal article" date="2020" name="Stud. Mycol.">
        <title>101 Dothideomycetes genomes: a test case for predicting lifestyles and emergence of pathogens.</title>
        <authorList>
            <person name="Haridas S."/>
            <person name="Albert R."/>
            <person name="Binder M."/>
            <person name="Bloem J."/>
            <person name="Labutti K."/>
            <person name="Salamov A."/>
            <person name="Andreopoulos B."/>
            <person name="Baker S."/>
            <person name="Barry K."/>
            <person name="Bills G."/>
            <person name="Bluhm B."/>
            <person name="Cannon C."/>
            <person name="Castanera R."/>
            <person name="Culley D."/>
            <person name="Daum C."/>
            <person name="Ezra D."/>
            <person name="Gonzalez J."/>
            <person name="Henrissat B."/>
            <person name="Kuo A."/>
            <person name="Liang C."/>
            <person name="Lipzen A."/>
            <person name="Lutzoni F."/>
            <person name="Magnuson J."/>
            <person name="Mondo S."/>
            <person name="Nolan M."/>
            <person name="Ohm R."/>
            <person name="Pangilinan J."/>
            <person name="Park H.-J."/>
            <person name="Ramirez L."/>
            <person name="Alfaro M."/>
            <person name="Sun H."/>
            <person name="Tritt A."/>
            <person name="Yoshinaga Y."/>
            <person name="Zwiers L.-H."/>
            <person name="Turgeon B."/>
            <person name="Goodwin S."/>
            <person name="Spatafora J."/>
            <person name="Crous P."/>
            <person name="Grigoriev I."/>
        </authorList>
    </citation>
    <scope>NUCLEOTIDE SEQUENCE</scope>
    <source>
        <strain evidence="2">CBS 690.94</strain>
    </source>
</reference>
<organism evidence="2 3">
    <name type="scientific">Karstenula rhodostoma CBS 690.94</name>
    <dbReference type="NCBI Taxonomy" id="1392251"/>
    <lineage>
        <taxon>Eukaryota</taxon>
        <taxon>Fungi</taxon>
        <taxon>Dikarya</taxon>
        <taxon>Ascomycota</taxon>
        <taxon>Pezizomycotina</taxon>
        <taxon>Dothideomycetes</taxon>
        <taxon>Pleosporomycetidae</taxon>
        <taxon>Pleosporales</taxon>
        <taxon>Massarineae</taxon>
        <taxon>Didymosphaeriaceae</taxon>
        <taxon>Karstenula</taxon>
    </lineage>
</organism>
<protein>
    <submittedName>
        <fullName evidence="2">Uncharacterized protein</fullName>
    </submittedName>
</protein>
<comment type="caution">
    <text evidence="2">The sequence shown here is derived from an EMBL/GenBank/DDBJ whole genome shotgun (WGS) entry which is preliminary data.</text>
</comment>
<dbReference type="Proteomes" id="UP000799764">
    <property type="component" value="Unassembled WGS sequence"/>
</dbReference>
<feature type="region of interest" description="Disordered" evidence="1">
    <location>
        <begin position="183"/>
        <end position="208"/>
    </location>
</feature>
<sequence length="230" mass="25356">MVALCAYCPVPFVAAAHRSRLRLRRGYNGPSLLHVSPDASTSTYQSVRCHRRRLQASQRENSNSLSGAMVPKRVAGRRHELVKIRAHDLMQAPGGLRQTSAKLQSAHPSRSFKRNNAPKRRSVLPYGPTIRPTKSERISPMEPHPGAVLAAQKTVFQAHWSRQRNAPQTADEVQVDADADACTDARTRRPRNVLPSHSPAPLSLSNSPAAHVTHCHVAATAEHRSHARLN</sequence>
<evidence type="ECO:0000313" key="3">
    <source>
        <dbReference type="Proteomes" id="UP000799764"/>
    </source>
</evidence>
<evidence type="ECO:0000256" key="1">
    <source>
        <dbReference type="SAM" id="MobiDB-lite"/>
    </source>
</evidence>
<keyword evidence="3" id="KW-1185">Reference proteome</keyword>